<dbReference type="Proteomes" id="UP001060919">
    <property type="component" value="Chromosome"/>
</dbReference>
<sequence>MFQYTEKVLAKNTFQFRIKQEDKLLTFGNVIQLWKTSALFRTFYTQLLREVPFLAFFWENSPFTNNSLDQPYEFVVVGTDAFNGKKPNALSFNQYFSIEQPVISFPNLGKNAQLVVPCPLSNSYEVYTHLGSFIRNAPVQQIDRFWQVMGHEVEKHLNECPLWLSTSGLGVYWLHVRLDQRPKYYSHSPYKSF</sequence>
<protein>
    <submittedName>
        <fullName evidence="1">Uncharacterized protein</fullName>
    </submittedName>
</protein>
<proteinExistence type="predicted"/>
<dbReference type="RefSeq" id="WP_264792584.1">
    <property type="nucleotide sequence ID" value="NZ_AP026867.1"/>
</dbReference>
<evidence type="ECO:0000313" key="1">
    <source>
        <dbReference type="EMBL" id="BDS11402.1"/>
    </source>
</evidence>
<dbReference type="KEGG" id="aup:AsAng_0021160"/>
<dbReference type="InterPro" id="IPR054220">
    <property type="entry name" value="DUF6940"/>
</dbReference>
<evidence type="ECO:0000313" key="2">
    <source>
        <dbReference type="Proteomes" id="UP001060919"/>
    </source>
</evidence>
<gene>
    <name evidence="1" type="ORF">AsAng_0021160</name>
</gene>
<accession>A0A915YE16</accession>
<dbReference type="EMBL" id="AP026867">
    <property type="protein sequence ID" value="BDS11402.1"/>
    <property type="molecule type" value="Genomic_DNA"/>
</dbReference>
<name>A0A915YE16_9BACT</name>
<dbReference type="Pfam" id="PF22086">
    <property type="entry name" value="DUF6940"/>
    <property type="match status" value="1"/>
</dbReference>
<dbReference type="AlphaFoldDB" id="A0A915YE16"/>
<organism evidence="1 2">
    <name type="scientific">Aureispira anguillae</name>
    <dbReference type="NCBI Taxonomy" id="2864201"/>
    <lineage>
        <taxon>Bacteria</taxon>
        <taxon>Pseudomonadati</taxon>
        <taxon>Bacteroidota</taxon>
        <taxon>Saprospiria</taxon>
        <taxon>Saprospirales</taxon>
        <taxon>Saprospiraceae</taxon>
        <taxon>Aureispira</taxon>
    </lineage>
</organism>
<reference evidence="1" key="1">
    <citation type="submission" date="2022-09" db="EMBL/GenBank/DDBJ databases">
        <title>Aureispira anguillicida sp. nov., isolated from Leptocephalus of Japanese eel Anguilla japonica.</title>
        <authorList>
            <person name="Yuasa K."/>
            <person name="Mekata T."/>
            <person name="Ikunari K."/>
        </authorList>
    </citation>
    <scope>NUCLEOTIDE SEQUENCE</scope>
    <source>
        <strain evidence="1">EL160426</strain>
    </source>
</reference>
<keyword evidence="2" id="KW-1185">Reference proteome</keyword>